<comment type="pathway">
    <text evidence="26">Glycan biosynthesis.</text>
</comment>
<evidence type="ECO:0000256" key="21">
    <source>
        <dbReference type="ARBA" id="ARBA00023268"/>
    </source>
</evidence>
<keyword evidence="13" id="KW-0812">Transmembrane</keyword>
<dbReference type="InterPro" id="IPR023346">
    <property type="entry name" value="Lysozyme-like_dom_sf"/>
</dbReference>
<keyword evidence="16" id="KW-0735">Signal-anchor</keyword>
<evidence type="ECO:0000256" key="11">
    <source>
        <dbReference type="ARBA" id="ARBA00022676"/>
    </source>
</evidence>
<evidence type="ECO:0000259" key="28">
    <source>
        <dbReference type="Pfam" id="PF00905"/>
    </source>
</evidence>
<keyword evidence="14" id="KW-0378">Hydrolase</keyword>
<dbReference type="GO" id="GO:0005886">
    <property type="term" value="C:plasma membrane"/>
    <property type="evidence" value="ECO:0007669"/>
    <property type="project" value="UniProtKB-SubCell"/>
</dbReference>
<dbReference type="EMBL" id="CP051685">
    <property type="protein sequence ID" value="QJE03563.1"/>
    <property type="molecule type" value="Genomic_DNA"/>
</dbReference>
<dbReference type="PANTHER" id="PTHR32282:SF27">
    <property type="entry name" value="PENICILLIN-BINDING PROTEIN 1A"/>
    <property type="match status" value="1"/>
</dbReference>
<dbReference type="KEGG" id="mfy:HH212_23455"/>
<keyword evidence="21" id="KW-0511">Multifunctional enzyme</keyword>
<dbReference type="EC" id="2.4.99.28" evidence="24"/>
<evidence type="ECO:0000256" key="6">
    <source>
        <dbReference type="ARBA" id="ARBA00018638"/>
    </source>
</evidence>
<dbReference type="InterPro" id="IPR001460">
    <property type="entry name" value="PCN-bd_Tpept"/>
</dbReference>
<evidence type="ECO:0000256" key="20">
    <source>
        <dbReference type="ARBA" id="ARBA00023251"/>
    </source>
</evidence>
<evidence type="ECO:0000256" key="24">
    <source>
        <dbReference type="ARBA" id="ARBA00044770"/>
    </source>
</evidence>
<evidence type="ECO:0000256" key="1">
    <source>
        <dbReference type="ARBA" id="ARBA00004249"/>
    </source>
</evidence>
<sequence length="768" mass="83824">MLRVLPNVPALDAVTDYRPKIPLRIYTADNVLIGEFGEEHRDFVPIKQIPDLMKKSLLAIEDARFYEHGAIDVKRALGAVGANIRSGFGAGGASTITMQVARNFFLSREKRLGRKINEIALAYKIEAALSKDEILELYMNQIYLGQRAYGFSSAARTYFNKRLDQLSVAETAMLAGLPQNPSRHNPVANPKRARERQHTVLARMRALDYISEAEYQKALAEPLHINTRGQEFDTHAEYVAELARQAVYSQFKEEAYTRGIRVTTTILKAEQEAAYASVRRNVIAYDQRHGYRGPEGRMELPDDPVEREDAINEALGRRPVSDGLLPAVVLAASAKSVRVETVDGDTVDIKGAGLKFAAAGLAGNAKDTLRIAPGAIVRVARDAKDNWSITQVPQVAAAFVAIDADSGAYHALVGGFDYNFQKFNHVTQAWRQPGSGMKPFIYSAAVEKGYSPATRILDAPLDLAGEDAGKTWSPQNDDFKWDGPISMRRALAESKNVPSVRLLRAVSVPFSHEFLGRFGFDLARQPKNFTLALGTGSVTPLQMAGAYAVFANGGYAVQPYLIAKIEDADGKIIQQAKPPTVHNEEQRVLDARNAFITDSMLRDVTRYGTGAAATKALGRNDIAGKTGTTSDAVDGWFSGYGGNVVAVAWMGYDDPKSLGGREFGATLALPIWIDYMKVALAKRPQEERAQPEGLVRENDDWVYAEYAETPVLGGVDLDQQPAADPNAAPEDPNAYRDPNAPPAPPAPPALPAPPQPTQPVQSQGSSWF</sequence>
<comment type="similarity">
    <text evidence="4">In the N-terminal section; belongs to the glycosyltransferase 51 family.</text>
</comment>
<dbReference type="GO" id="GO:0006508">
    <property type="term" value="P:proteolysis"/>
    <property type="evidence" value="ECO:0007669"/>
    <property type="project" value="UniProtKB-KW"/>
</dbReference>
<keyword evidence="19" id="KW-0472">Membrane</keyword>
<evidence type="ECO:0000256" key="19">
    <source>
        <dbReference type="ARBA" id="ARBA00023136"/>
    </source>
</evidence>
<dbReference type="UniPathway" id="UPA00219"/>
<keyword evidence="9" id="KW-0121">Carboxypeptidase</keyword>
<feature type="compositionally biased region" description="Pro residues" evidence="27">
    <location>
        <begin position="739"/>
        <end position="757"/>
    </location>
</feature>
<dbReference type="Proteomes" id="UP000502415">
    <property type="component" value="Chromosome"/>
</dbReference>
<feature type="region of interest" description="Disordered" evidence="27">
    <location>
        <begin position="713"/>
        <end position="768"/>
    </location>
</feature>
<evidence type="ECO:0000256" key="10">
    <source>
        <dbReference type="ARBA" id="ARBA00022670"/>
    </source>
</evidence>
<name>A0A7Z2W1Q4_9BURK</name>
<evidence type="ECO:0000313" key="31">
    <source>
        <dbReference type="EMBL" id="QJE03563.1"/>
    </source>
</evidence>
<organism evidence="31 32">
    <name type="scientific">Massilia forsythiae</name>
    <dbReference type="NCBI Taxonomy" id="2728020"/>
    <lineage>
        <taxon>Bacteria</taxon>
        <taxon>Pseudomonadati</taxon>
        <taxon>Pseudomonadota</taxon>
        <taxon>Betaproteobacteria</taxon>
        <taxon>Burkholderiales</taxon>
        <taxon>Oxalobacteraceae</taxon>
        <taxon>Telluria group</taxon>
        <taxon>Massilia</taxon>
    </lineage>
</organism>
<evidence type="ECO:0000256" key="17">
    <source>
        <dbReference type="ARBA" id="ARBA00022984"/>
    </source>
</evidence>
<dbReference type="InterPro" id="IPR050396">
    <property type="entry name" value="Glycosyltr_51/Transpeptidase"/>
</dbReference>
<evidence type="ECO:0000256" key="22">
    <source>
        <dbReference type="ARBA" id="ARBA00023316"/>
    </source>
</evidence>
<feature type="compositionally biased region" description="Low complexity" evidence="27">
    <location>
        <begin position="716"/>
        <end position="732"/>
    </location>
</feature>
<comment type="similarity">
    <text evidence="3">In the C-terminal section; belongs to the transpeptidase family.</text>
</comment>
<evidence type="ECO:0000256" key="4">
    <source>
        <dbReference type="ARBA" id="ARBA00007739"/>
    </source>
</evidence>
<dbReference type="GO" id="GO:0071555">
    <property type="term" value="P:cell wall organization"/>
    <property type="evidence" value="ECO:0007669"/>
    <property type="project" value="UniProtKB-KW"/>
</dbReference>
<evidence type="ECO:0000256" key="9">
    <source>
        <dbReference type="ARBA" id="ARBA00022645"/>
    </source>
</evidence>
<evidence type="ECO:0000256" key="15">
    <source>
        <dbReference type="ARBA" id="ARBA00022960"/>
    </source>
</evidence>
<feature type="domain" description="Penicillin-binding protein OB-like" evidence="30">
    <location>
        <begin position="291"/>
        <end position="395"/>
    </location>
</feature>
<evidence type="ECO:0000256" key="18">
    <source>
        <dbReference type="ARBA" id="ARBA00022989"/>
    </source>
</evidence>
<evidence type="ECO:0000256" key="25">
    <source>
        <dbReference type="ARBA" id="ARBA00049902"/>
    </source>
</evidence>
<evidence type="ECO:0000256" key="23">
    <source>
        <dbReference type="ARBA" id="ARBA00034000"/>
    </source>
</evidence>
<evidence type="ECO:0000256" key="2">
    <source>
        <dbReference type="ARBA" id="ARBA00004752"/>
    </source>
</evidence>
<dbReference type="GO" id="GO:0046677">
    <property type="term" value="P:response to antibiotic"/>
    <property type="evidence" value="ECO:0007669"/>
    <property type="project" value="UniProtKB-KW"/>
</dbReference>
<evidence type="ECO:0000256" key="16">
    <source>
        <dbReference type="ARBA" id="ARBA00022968"/>
    </source>
</evidence>
<feature type="domain" description="Penicillin-binding protein transpeptidase" evidence="28">
    <location>
        <begin position="398"/>
        <end position="656"/>
    </location>
</feature>
<proteinExistence type="inferred from homology"/>
<dbReference type="InterPro" id="IPR012338">
    <property type="entry name" value="Beta-lactam/transpept-like"/>
</dbReference>
<dbReference type="SUPFAM" id="SSF56601">
    <property type="entry name" value="beta-lactamase/transpeptidase-like"/>
    <property type="match status" value="1"/>
</dbReference>
<comment type="pathway">
    <text evidence="2">Cell wall biogenesis; peptidoglycan biosynthesis.</text>
</comment>
<evidence type="ECO:0000259" key="29">
    <source>
        <dbReference type="Pfam" id="PF00912"/>
    </source>
</evidence>
<evidence type="ECO:0000259" key="30">
    <source>
        <dbReference type="Pfam" id="PF17092"/>
    </source>
</evidence>
<keyword evidence="11" id="KW-0328">Glycosyltransferase</keyword>
<evidence type="ECO:0000256" key="12">
    <source>
        <dbReference type="ARBA" id="ARBA00022679"/>
    </source>
</evidence>
<dbReference type="Gene3D" id="1.10.3810.10">
    <property type="entry name" value="Biosynthetic peptidoglycan transglycosylase-like"/>
    <property type="match status" value="1"/>
</dbReference>
<keyword evidence="20" id="KW-0046">Antibiotic resistance</keyword>
<dbReference type="GO" id="GO:0009252">
    <property type="term" value="P:peptidoglycan biosynthetic process"/>
    <property type="evidence" value="ECO:0007669"/>
    <property type="project" value="UniProtKB-UniPathway"/>
</dbReference>
<reference evidence="31 32" key="1">
    <citation type="submission" date="2020-04" db="EMBL/GenBank/DDBJ databases">
        <title>Genome sequencing of novel species.</title>
        <authorList>
            <person name="Heo J."/>
            <person name="Kim S.-J."/>
            <person name="Kim J.-S."/>
            <person name="Hong S.-B."/>
            <person name="Kwon S.-W."/>
        </authorList>
    </citation>
    <scope>NUCLEOTIDE SEQUENCE [LARGE SCALE GENOMIC DNA]</scope>
    <source>
        <strain evidence="31 32">GN2-R2</strain>
    </source>
</reference>
<feature type="domain" description="Glycosyl transferase family 51" evidence="29">
    <location>
        <begin position="31"/>
        <end position="204"/>
    </location>
</feature>
<dbReference type="Gene3D" id="3.40.710.10">
    <property type="entry name" value="DD-peptidase/beta-lactamase superfamily"/>
    <property type="match status" value="2"/>
</dbReference>
<keyword evidence="17" id="KW-0573">Peptidoglycan synthesis</keyword>
<dbReference type="InterPro" id="IPR001264">
    <property type="entry name" value="Glyco_trans_51"/>
</dbReference>
<evidence type="ECO:0000256" key="8">
    <source>
        <dbReference type="ARBA" id="ARBA00022519"/>
    </source>
</evidence>
<gene>
    <name evidence="31" type="ORF">HH212_23455</name>
</gene>
<evidence type="ECO:0000256" key="26">
    <source>
        <dbReference type="ARBA" id="ARBA00060592"/>
    </source>
</evidence>
<accession>A0A7Z2W1Q4</accession>
<evidence type="ECO:0000256" key="14">
    <source>
        <dbReference type="ARBA" id="ARBA00022801"/>
    </source>
</evidence>
<dbReference type="PANTHER" id="PTHR32282">
    <property type="entry name" value="BINDING PROTEIN TRANSPEPTIDASE, PUTATIVE-RELATED"/>
    <property type="match status" value="1"/>
</dbReference>
<protein>
    <recommendedName>
        <fullName evidence="6">Penicillin-binding protein 1A</fullName>
        <ecNumber evidence="24">2.4.99.28</ecNumber>
        <ecNumber evidence="5">3.4.16.4</ecNumber>
    </recommendedName>
</protein>
<dbReference type="GO" id="GO:0008658">
    <property type="term" value="F:penicillin binding"/>
    <property type="evidence" value="ECO:0007669"/>
    <property type="project" value="InterPro"/>
</dbReference>
<dbReference type="InterPro" id="IPR036950">
    <property type="entry name" value="PBP_transglycosylase"/>
</dbReference>
<keyword evidence="12" id="KW-0808">Transferase</keyword>
<dbReference type="Pfam" id="PF00912">
    <property type="entry name" value="Transgly"/>
    <property type="match status" value="1"/>
</dbReference>
<evidence type="ECO:0000256" key="3">
    <source>
        <dbReference type="ARBA" id="ARBA00007090"/>
    </source>
</evidence>
<comment type="subcellular location">
    <subcellularLocation>
        <location evidence="1">Cell inner membrane</location>
        <topology evidence="1">Single-pass type II membrane protein</topology>
    </subcellularLocation>
</comment>
<keyword evidence="32" id="KW-1185">Reference proteome</keyword>
<keyword evidence="15" id="KW-0133">Cell shape</keyword>
<dbReference type="GO" id="GO:0008955">
    <property type="term" value="F:peptidoglycan glycosyltransferase activity"/>
    <property type="evidence" value="ECO:0007669"/>
    <property type="project" value="UniProtKB-EC"/>
</dbReference>
<dbReference type="SUPFAM" id="SSF53955">
    <property type="entry name" value="Lysozyme-like"/>
    <property type="match status" value="1"/>
</dbReference>
<keyword evidence="10" id="KW-0645">Protease</keyword>
<keyword evidence="22" id="KW-0961">Cell wall biogenesis/degradation</keyword>
<keyword evidence="18" id="KW-1133">Transmembrane helix</keyword>
<dbReference type="GO" id="GO:0009002">
    <property type="term" value="F:serine-type D-Ala-D-Ala carboxypeptidase activity"/>
    <property type="evidence" value="ECO:0007669"/>
    <property type="project" value="UniProtKB-EC"/>
</dbReference>
<evidence type="ECO:0000256" key="5">
    <source>
        <dbReference type="ARBA" id="ARBA00012448"/>
    </source>
</evidence>
<comment type="catalytic activity">
    <reaction evidence="25">
        <text>[GlcNAc-(1-&gt;4)-Mur2Ac(oyl-L-Ala-gamma-D-Glu-L-Lys-D-Ala-D-Ala)](n)-di-trans,octa-cis-undecaprenyl diphosphate + beta-D-GlcNAc-(1-&gt;4)-Mur2Ac(oyl-L-Ala-gamma-D-Glu-L-Lys-D-Ala-D-Ala)-di-trans,octa-cis-undecaprenyl diphosphate = [GlcNAc-(1-&gt;4)-Mur2Ac(oyl-L-Ala-gamma-D-Glu-L-Lys-D-Ala-D-Ala)](n+1)-di-trans,octa-cis-undecaprenyl diphosphate + di-trans,octa-cis-undecaprenyl diphosphate + H(+)</text>
        <dbReference type="Rhea" id="RHEA:23708"/>
        <dbReference type="Rhea" id="RHEA-COMP:9602"/>
        <dbReference type="Rhea" id="RHEA-COMP:9603"/>
        <dbReference type="ChEBI" id="CHEBI:15378"/>
        <dbReference type="ChEBI" id="CHEBI:58405"/>
        <dbReference type="ChEBI" id="CHEBI:60033"/>
        <dbReference type="ChEBI" id="CHEBI:78435"/>
        <dbReference type="EC" id="2.4.99.28"/>
    </reaction>
</comment>
<evidence type="ECO:0000313" key="32">
    <source>
        <dbReference type="Proteomes" id="UP000502415"/>
    </source>
</evidence>
<keyword evidence="7" id="KW-1003">Cell membrane</keyword>
<dbReference type="InterPro" id="IPR031376">
    <property type="entry name" value="PCB_OB"/>
</dbReference>
<dbReference type="FunFam" id="1.10.3810.10:FF:000003">
    <property type="entry name" value="Penicillin-binding protein 1a"/>
    <property type="match status" value="1"/>
</dbReference>
<dbReference type="GO" id="GO:0008360">
    <property type="term" value="P:regulation of cell shape"/>
    <property type="evidence" value="ECO:0007669"/>
    <property type="project" value="UniProtKB-KW"/>
</dbReference>
<comment type="catalytic activity">
    <reaction evidence="23">
        <text>Preferential cleavage: (Ac)2-L-Lys-D-Ala-|-D-Ala. Also transpeptidation of peptidyl-alanyl moieties that are N-acyl substituents of D-alanine.</text>
        <dbReference type="EC" id="3.4.16.4"/>
    </reaction>
</comment>
<evidence type="ECO:0000256" key="7">
    <source>
        <dbReference type="ARBA" id="ARBA00022475"/>
    </source>
</evidence>
<dbReference type="GO" id="GO:0030288">
    <property type="term" value="C:outer membrane-bounded periplasmic space"/>
    <property type="evidence" value="ECO:0007669"/>
    <property type="project" value="TreeGrafter"/>
</dbReference>
<dbReference type="Pfam" id="PF00905">
    <property type="entry name" value="Transpeptidase"/>
    <property type="match status" value="1"/>
</dbReference>
<dbReference type="AlphaFoldDB" id="A0A7Z2W1Q4"/>
<dbReference type="NCBIfam" id="TIGR02074">
    <property type="entry name" value="PBP_1a_fam"/>
    <property type="match status" value="1"/>
</dbReference>
<dbReference type="Pfam" id="PF17092">
    <property type="entry name" value="PCB_OB"/>
    <property type="match status" value="1"/>
</dbReference>
<evidence type="ECO:0000256" key="27">
    <source>
        <dbReference type="SAM" id="MobiDB-lite"/>
    </source>
</evidence>
<evidence type="ECO:0000256" key="13">
    <source>
        <dbReference type="ARBA" id="ARBA00022692"/>
    </source>
</evidence>
<keyword evidence="8" id="KW-0997">Cell inner membrane</keyword>
<dbReference type="EC" id="3.4.16.4" evidence="5"/>